<feature type="compositionally biased region" description="Polar residues" evidence="1">
    <location>
        <begin position="32"/>
        <end position="41"/>
    </location>
</feature>
<protein>
    <submittedName>
        <fullName evidence="3">Uncharacterized protein</fullName>
    </submittedName>
</protein>
<feature type="region of interest" description="Disordered" evidence="1">
    <location>
        <begin position="30"/>
        <end position="68"/>
    </location>
</feature>
<evidence type="ECO:0000313" key="4">
    <source>
        <dbReference type="Proteomes" id="UP000824169"/>
    </source>
</evidence>
<reference evidence="3" key="2">
    <citation type="journal article" date="2021" name="PeerJ">
        <title>Extensive microbial diversity within the chicken gut microbiome revealed by metagenomics and culture.</title>
        <authorList>
            <person name="Gilroy R."/>
            <person name="Ravi A."/>
            <person name="Getino M."/>
            <person name="Pursley I."/>
            <person name="Horton D.L."/>
            <person name="Alikhan N.F."/>
            <person name="Baker D."/>
            <person name="Gharbi K."/>
            <person name="Hall N."/>
            <person name="Watson M."/>
            <person name="Adriaenssens E.M."/>
            <person name="Foster-Nyarko E."/>
            <person name="Jarju S."/>
            <person name="Secka A."/>
            <person name="Antonio M."/>
            <person name="Oren A."/>
            <person name="Chaudhuri R.R."/>
            <person name="La Ragione R."/>
            <person name="Hildebrand F."/>
            <person name="Pallen M.J."/>
        </authorList>
    </citation>
    <scope>NUCLEOTIDE SEQUENCE</scope>
    <source>
        <strain evidence="3">CHK188-20938</strain>
    </source>
</reference>
<feature type="chain" id="PRO_5039488990" evidence="2">
    <location>
        <begin position="25"/>
        <end position="82"/>
    </location>
</feature>
<dbReference type="Proteomes" id="UP000824169">
    <property type="component" value="Unassembled WGS sequence"/>
</dbReference>
<organism evidence="3 4">
    <name type="scientific">Candidatus Scatomonas pullistercoris</name>
    <dbReference type="NCBI Taxonomy" id="2840920"/>
    <lineage>
        <taxon>Bacteria</taxon>
        <taxon>Bacillati</taxon>
        <taxon>Bacillota</taxon>
        <taxon>Clostridia</taxon>
        <taxon>Lachnospirales</taxon>
        <taxon>Lachnospiraceae</taxon>
        <taxon>Lachnospiraceae incertae sedis</taxon>
        <taxon>Candidatus Scatomonas</taxon>
    </lineage>
</organism>
<sequence length="82" mass="8679">MKTRKKWTALLLSSALVLCLYGCGGTGDSDDVVQSNTNAETAPNVETEASSEAEDASQASTESNLLDSYFTVNDSETVGRVK</sequence>
<evidence type="ECO:0000256" key="2">
    <source>
        <dbReference type="SAM" id="SignalP"/>
    </source>
</evidence>
<evidence type="ECO:0000256" key="1">
    <source>
        <dbReference type="SAM" id="MobiDB-lite"/>
    </source>
</evidence>
<feature type="signal peptide" evidence="2">
    <location>
        <begin position="1"/>
        <end position="24"/>
    </location>
</feature>
<comment type="caution">
    <text evidence="3">The sequence shown here is derived from an EMBL/GenBank/DDBJ whole genome shotgun (WGS) entry which is preliminary data.</text>
</comment>
<dbReference type="AlphaFoldDB" id="A0A9D1T9F9"/>
<proteinExistence type="predicted"/>
<name>A0A9D1T9F9_9FIRM</name>
<evidence type="ECO:0000313" key="3">
    <source>
        <dbReference type="EMBL" id="HIV24355.1"/>
    </source>
</evidence>
<keyword evidence="2" id="KW-0732">Signal</keyword>
<gene>
    <name evidence="3" type="ORF">IAB71_00980</name>
</gene>
<accession>A0A9D1T9F9</accession>
<reference evidence="3" key="1">
    <citation type="submission" date="2020-10" db="EMBL/GenBank/DDBJ databases">
        <authorList>
            <person name="Gilroy R."/>
        </authorList>
    </citation>
    <scope>NUCLEOTIDE SEQUENCE</scope>
    <source>
        <strain evidence="3">CHK188-20938</strain>
    </source>
</reference>
<dbReference type="EMBL" id="DVOO01000003">
    <property type="protein sequence ID" value="HIV24355.1"/>
    <property type="molecule type" value="Genomic_DNA"/>
</dbReference>